<evidence type="ECO:0000313" key="2">
    <source>
        <dbReference type="Proteomes" id="UP001472677"/>
    </source>
</evidence>
<keyword evidence="2" id="KW-1185">Reference proteome</keyword>
<accession>A0ABR2EKK6</accession>
<evidence type="ECO:0000313" key="1">
    <source>
        <dbReference type="EMBL" id="KAK8562526.1"/>
    </source>
</evidence>
<dbReference type="EMBL" id="JBBPBM010000012">
    <property type="protein sequence ID" value="KAK8562526.1"/>
    <property type="molecule type" value="Genomic_DNA"/>
</dbReference>
<organism evidence="1 2">
    <name type="scientific">Hibiscus sabdariffa</name>
    <name type="common">roselle</name>
    <dbReference type="NCBI Taxonomy" id="183260"/>
    <lineage>
        <taxon>Eukaryota</taxon>
        <taxon>Viridiplantae</taxon>
        <taxon>Streptophyta</taxon>
        <taxon>Embryophyta</taxon>
        <taxon>Tracheophyta</taxon>
        <taxon>Spermatophyta</taxon>
        <taxon>Magnoliopsida</taxon>
        <taxon>eudicotyledons</taxon>
        <taxon>Gunneridae</taxon>
        <taxon>Pentapetalae</taxon>
        <taxon>rosids</taxon>
        <taxon>malvids</taxon>
        <taxon>Malvales</taxon>
        <taxon>Malvaceae</taxon>
        <taxon>Malvoideae</taxon>
        <taxon>Hibiscus</taxon>
    </lineage>
</organism>
<name>A0ABR2EKK6_9ROSI</name>
<dbReference type="Proteomes" id="UP001472677">
    <property type="component" value="Unassembled WGS sequence"/>
</dbReference>
<gene>
    <name evidence="1" type="ORF">V6N12_010603</name>
</gene>
<sequence length="82" mass="8618">MGFSCTGQHQLLEARFHFQVAQWALVSSGPADMVWPVVLVCLPATATMSASQESALLLRIAMLPVSPGVENGGWSGTSSTQA</sequence>
<protein>
    <submittedName>
        <fullName evidence="1">Uncharacterized protein</fullName>
    </submittedName>
</protein>
<proteinExistence type="predicted"/>
<comment type="caution">
    <text evidence="1">The sequence shown here is derived from an EMBL/GenBank/DDBJ whole genome shotgun (WGS) entry which is preliminary data.</text>
</comment>
<reference evidence="1 2" key="1">
    <citation type="journal article" date="2024" name="G3 (Bethesda)">
        <title>Genome assembly of Hibiscus sabdariffa L. provides insights into metabolisms of medicinal natural products.</title>
        <authorList>
            <person name="Kim T."/>
        </authorList>
    </citation>
    <scope>NUCLEOTIDE SEQUENCE [LARGE SCALE GENOMIC DNA]</scope>
    <source>
        <strain evidence="1">TK-2024</strain>
        <tissue evidence="1">Old leaves</tissue>
    </source>
</reference>